<proteinExistence type="predicted"/>
<sequence>MTASCCSVSGNPLPAQPRAFSSCSAFESTASKVLLGLKSTKSVPGQGREKSQIVLLVPVQRAPALLAWTSVGRIRLLQLRYGNFLLYCPRNSPACSASSFLFL</sequence>
<evidence type="ECO:0000313" key="1">
    <source>
        <dbReference type="EMBL" id="KAH3782443.1"/>
    </source>
</evidence>
<dbReference type="EMBL" id="JAIWYP010000008">
    <property type="protein sequence ID" value="KAH3782443.1"/>
    <property type="molecule type" value="Genomic_DNA"/>
</dbReference>
<dbReference type="Proteomes" id="UP000828390">
    <property type="component" value="Unassembled WGS sequence"/>
</dbReference>
<comment type="caution">
    <text evidence="1">The sequence shown here is derived from an EMBL/GenBank/DDBJ whole genome shotgun (WGS) entry which is preliminary data.</text>
</comment>
<keyword evidence="2" id="KW-1185">Reference proteome</keyword>
<protein>
    <submittedName>
        <fullName evidence="1">Uncharacterized protein</fullName>
    </submittedName>
</protein>
<reference evidence="1" key="2">
    <citation type="submission" date="2020-11" db="EMBL/GenBank/DDBJ databases">
        <authorList>
            <person name="McCartney M.A."/>
            <person name="Auch B."/>
            <person name="Kono T."/>
            <person name="Mallez S."/>
            <person name="Becker A."/>
            <person name="Gohl D.M."/>
            <person name="Silverstein K.A.T."/>
            <person name="Koren S."/>
            <person name="Bechman K.B."/>
            <person name="Herman A."/>
            <person name="Abrahante J.E."/>
            <person name="Garbe J."/>
        </authorList>
    </citation>
    <scope>NUCLEOTIDE SEQUENCE</scope>
    <source>
        <strain evidence="1">Duluth1</strain>
        <tissue evidence="1">Whole animal</tissue>
    </source>
</reference>
<reference evidence="1" key="1">
    <citation type="journal article" date="2019" name="bioRxiv">
        <title>The Genome of the Zebra Mussel, Dreissena polymorpha: A Resource for Invasive Species Research.</title>
        <authorList>
            <person name="McCartney M.A."/>
            <person name="Auch B."/>
            <person name="Kono T."/>
            <person name="Mallez S."/>
            <person name="Zhang Y."/>
            <person name="Obille A."/>
            <person name="Becker A."/>
            <person name="Abrahante J.E."/>
            <person name="Garbe J."/>
            <person name="Badalamenti J.P."/>
            <person name="Herman A."/>
            <person name="Mangelson H."/>
            <person name="Liachko I."/>
            <person name="Sullivan S."/>
            <person name="Sone E.D."/>
            <person name="Koren S."/>
            <person name="Silverstein K.A.T."/>
            <person name="Beckman K.B."/>
            <person name="Gohl D.M."/>
        </authorList>
    </citation>
    <scope>NUCLEOTIDE SEQUENCE</scope>
    <source>
        <strain evidence="1">Duluth1</strain>
        <tissue evidence="1">Whole animal</tissue>
    </source>
</reference>
<evidence type="ECO:0000313" key="2">
    <source>
        <dbReference type="Proteomes" id="UP000828390"/>
    </source>
</evidence>
<gene>
    <name evidence="1" type="ORF">DPMN_160358</name>
</gene>
<accession>A0A9D4ENB7</accession>
<dbReference type="AlphaFoldDB" id="A0A9D4ENB7"/>
<name>A0A9D4ENB7_DREPO</name>
<organism evidence="1 2">
    <name type="scientific">Dreissena polymorpha</name>
    <name type="common">Zebra mussel</name>
    <name type="synonym">Mytilus polymorpha</name>
    <dbReference type="NCBI Taxonomy" id="45954"/>
    <lineage>
        <taxon>Eukaryota</taxon>
        <taxon>Metazoa</taxon>
        <taxon>Spiralia</taxon>
        <taxon>Lophotrochozoa</taxon>
        <taxon>Mollusca</taxon>
        <taxon>Bivalvia</taxon>
        <taxon>Autobranchia</taxon>
        <taxon>Heteroconchia</taxon>
        <taxon>Euheterodonta</taxon>
        <taxon>Imparidentia</taxon>
        <taxon>Neoheterodontei</taxon>
        <taxon>Myida</taxon>
        <taxon>Dreissenoidea</taxon>
        <taxon>Dreissenidae</taxon>
        <taxon>Dreissena</taxon>
    </lineage>
</organism>